<dbReference type="PANTHER" id="PTHR46145:SF4">
    <property type="entry name" value="HEPARANASE"/>
    <property type="match status" value="1"/>
</dbReference>
<name>A0AAW1KRC6_POPJA</name>
<dbReference type="GO" id="GO:0031012">
    <property type="term" value="C:extracellular matrix"/>
    <property type="evidence" value="ECO:0007669"/>
    <property type="project" value="TreeGrafter"/>
</dbReference>
<evidence type="ECO:0000313" key="3">
    <source>
        <dbReference type="Proteomes" id="UP001458880"/>
    </source>
</evidence>
<keyword evidence="1" id="KW-0732">Signal</keyword>
<comment type="caution">
    <text evidence="2">The sequence shown here is derived from an EMBL/GenBank/DDBJ whole genome shotgun (WGS) entry which is preliminary data.</text>
</comment>
<organism evidence="2 3">
    <name type="scientific">Popillia japonica</name>
    <name type="common">Japanese beetle</name>
    <dbReference type="NCBI Taxonomy" id="7064"/>
    <lineage>
        <taxon>Eukaryota</taxon>
        <taxon>Metazoa</taxon>
        <taxon>Ecdysozoa</taxon>
        <taxon>Arthropoda</taxon>
        <taxon>Hexapoda</taxon>
        <taxon>Insecta</taxon>
        <taxon>Pterygota</taxon>
        <taxon>Neoptera</taxon>
        <taxon>Endopterygota</taxon>
        <taxon>Coleoptera</taxon>
        <taxon>Polyphaga</taxon>
        <taxon>Scarabaeiformia</taxon>
        <taxon>Scarabaeidae</taxon>
        <taxon>Rutelinae</taxon>
        <taxon>Popillia</taxon>
    </lineage>
</organism>
<protein>
    <recommendedName>
        <fullName evidence="4">Heparanase-like protein 1</fullName>
    </recommendedName>
</protein>
<dbReference type="InterPro" id="IPR017853">
    <property type="entry name" value="GH"/>
</dbReference>
<dbReference type="GO" id="GO:0005615">
    <property type="term" value="C:extracellular space"/>
    <property type="evidence" value="ECO:0007669"/>
    <property type="project" value="TreeGrafter"/>
</dbReference>
<evidence type="ECO:0000313" key="2">
    <source>
        <dbReference type="EMBL" id="KAK9722679.1"/>
    </source>
</evidence>
<feature type="chain" id="PRO_5043385231" description="Heparanase-like protein 1" evidence="1">
    <location>
        <begin position="25"/>
        <end position="215"/>
    </location>
</feature>
<dbReference type="Gene3D" id="3.20.20.80">
    <property type="entry name" value="Glycosidases"/>
    <property type="match status" value="1"/>
</dbReference>
<feature type="signal peptide" evidence="1">
    <location>
        <begin position="1"/>
        <end position="24"/>
    </location>
</feature>
<dbReference type="Proteomes" id="UP001458880">
    <property type="component" value="Unassembled WGS sequence"/>
</dbReference>
<evidence type="ECO:0008006" key="4">
    <source>
        <dbReference type="Google" id="ProtNLM"/>
    </source>
</evidence>
<keyword evidence="3" id="KW-1185">Reference proteome</keyword>
<proteinExistence type="predicted"/>
<sequence length="215" mass="23940">MLPTFPSLLLVSALCCLVGETSDAYGGGAAGYSNRYISTFIWLDKLGMAAKLGLDVVVRQTLFKGFYGLIDNDYEPTPNYWLSVLYKTFVGPEVVPCIVASSRKVRLYCHCTRKDFKVSSVTLFGLNIGNVDSLVRVEGLKDSRQTFDTIYSYILSAYTTLYSKNIYLNGELLMLDSNGRLPYFKPILIDNDLHVLIPAYSSAFFVIPTKLAACQ</sequence>
<reference evidence="2 3" key="1">
    <citation type="journal article" date="2024" name="BMC Genomics">
        <title>De novo assembly and annotation of Popillia japonica's genome with initial clues to its potential as an invasive pest.</title>
        <authorList>
            <person name="Cucini C."/>
            <person name="Boschi S."/>
            <person name="Funari R."/>
            <person name="Cardaioli E."/>
            <person name="Iannotti N."/>
            <person name="Marturano G."/>
            <person name="Paoli F."/>
            <person name="Bruttini M."/>
            <person name="Carapelli A."/>
            <person name="Frati F."/>
            <person name="Nardi F."/>
        </authorList>
    </citation>
    <scope>NUCLEOTIDE SEQUENCE [LARGE SCALE GENOMIC DNA]</scope>
    <source>
        <strain evidence="2">DMR45628</strain>
    </source>
</reference>
<dbReference type="EMBL" id="JASPKY010000186">
    <property type="protein sequence ID" value="KAK9722679.1"/>
    <property type="molecule type" value="Genomic_DNA"/>
</dbReference>
<accession>A0AAW1KRC6</accession>
<dbReference type="SUPFAM" id="SSF51445">
    <property type="entry name" value="(Trans)glycosidases"/>
    <property type="match status" value="1"/>
</dbReference>
<gene>
    <name evidence="2" type="ORF">QE152_g19577</name>
</gene>
<dbReference type="PANTHER" id="PTHR46145">
    <property type="entry name" value="HEPARANASE"/>
    <property type="match status" value="1"/>
</dbReference>
<evidence type="ECO:0000256" key="1">
    <source>
        <dbReference type="SAM" id="SignalP"/>
    </source>
</evidence>
<dbReference type="AlphaFoldDB" id="A0AAW1KRC6"/>